<dbReference type="EMBL" id="BARV01045405">
    <property type="protein sequence ID" value="GAI68545.1"/>
    <property type="molecule type" value="Genomic_DNA"/>
</dbReference>
<sequence length="56" mass="6450">QFYEIGFDTRKPYFIYGGLQDNGSWRGPSATYYRQGITNDEWIKIGGGDGFYTQVD</sequence>
<dbReference type="AlphaFoldDB" id="X1RZC4"/>
<evidence type="ECO:0000313" key="1">
    <source>
        <dbReference type="EMBL" id="GAI68545.1"/>
    </source>
</evidence>
<gene>
    <name evidence="1" type="ORF">S06H3_66533</name>
</gene>
<comment type="caution">
    <text evidence="1">The sequence shown here is derived from an EMBL/GenBank/DDBJ whole genome shotgun (WGS) entry which is preliminary data.</text>
</comment>
<reference evidence="1" key="1">
    <citation type="journal article" date="2014" name="Front. Microbiol.">
        <title>High frequency of phylogenetically diverse reductive dehalogenase-homologous genes in deep subseafloor sedimentary metagenomes.</title>
        <authorList>
            <person name="Kawai M."/>
            <person name="Futagami T."/>
            <person name="Toyoda A."/>
            <person name="Takaki Y."/>
            <person name="Nishi S."/>
            <person name="Hori S."/>
            <person name="Arai W."/>
            <person name="Tsubouchi T."/>
            <person name="Morono Y."/>
            <person name="Uchiyama I."/>
            <person name="Ito T."/>
            <person name="Fujiyama A."/>
            <person name="Inagaki F."/>
            <person name="Takami H."/>
        </authorList>
    </citation>
    <scope>NUCLEOTIDE SEQUENCE</scope>
    <source>
        <strain evidence="1">Expedition CK06-06</strain>
    </source>
</reference>
<name>X1RZC4_9ZZZZ</name>
<feature type="non-terminal residue" evidence="1">
    <location>
        <position position="1"/>
    </location>
</feature>
<organism evidence="1">
    <name type="scientific">marine sediment metagenome</name>
    <dbReference type="NCBI Taxonomy" id="412755"/>
    <lineage>
        <taxon>unclassified sequences</taxon>
        <taxon>metagenomes</taxon>
        <taxon>ecological metagenomes</taxon>
    </lineage>
</organism>
<proteinExistence type="predicted"/>
<feature type="non-terminal residue" evidence="1">
    <location>
        <position position="56"/>
    </location>
</feature>
<accession>X1RZC4</accession>
<protein>
    <submittedName>
        <fullName evidence="1">Uncharacterized protein</fullName>
    </submittedName>
</protein>